<dbReference type="Proteomes" id="UP001172457">
    <property type="component" value="Chromosome 4"/>
</dbReference>
<gene>
    <name evidence="3" type="ORF">OSB04_015885</name>
</gene>
<reference evidence="3" key="1">
    <citation type="submission" date="2023-03" db="EMBL/GenBank/DDBJ databases">
        <title>Chromosome-scale reference genome and RAD-based genetic map of yellow starthistle (Centaurea solstitialis) reveal putative structural variation and QTLs associated with invader traits.</title>
        <authorList>
            <person name="Reatini B."/>
            <person name="Cang F.A."/>
            <person name="Jiang Q."/>
            <person name="Mckibben M.T.W."/>
            <person name="Barker M.S."/>
            <person name="Rieseberg L.H."/>
            <person name="Dlugosch K.M."/>
        </authorList>
    </citation>
    <scope>NUCLEOTIDE SEQUENCE</scope>
    <source>
        <strain evidence="3">CAN-66</strain>
        <tissue evidence="3">Leaf</tissue>
    </source>
</reference>
<dbReference type="EMBL" id="JARYMX010000004">
    <property type="protein sequence ID" value="KAJ9551840.1"/>
    <property type="molecule type" value="Genomic_DNA"/>
</dbReference>
<comment type="similarity">
    <text evidence="1 2">Belongs to the glycosyl hydrolase 1 family.</text>
</comment>
<name>A0AA38WGX9_9ASTR</name>
<dbReference type="SUPFAM" id="SSF51445">
    <property type="entry name" value="(Trans)glycosidases"/>
    <property type="match status" value="1"/>
</dbReference>
<evidence type="ECO:0000313" key="4">
    <source>
        <dbReference type="Proteomes" id="UP001172457"/>
    </source>
</evidence>
<dbReference type="Pfam" id="PF00232">
    <property type="entry name" value="Glyco_hydro_1"/>
    <property type="match status" value="1"/>
</dbReference>
<dbReference type="PANTHER" id="PTHR10353">
    <property type="entry name" value="GLYCOSYL HYDROLASE"/>
    <property type="match status" value="1"/>
</dbReference>
<dbReference type="PANTHER" id="PTHR10353:SF175">
    <property type="entry name" value="BETA-GLUCOSIDASE 18-LIKE ISOFORM X1"/>
    <property type="match status" value="1"/>
</dbReference>
<organism evidence="3 4">
    <name type="scientific">Centaurea solstitialis</name>
    <name type="common">yellow star-thistle</name>
    <dbReference type="NCBI Taxonomy" id="347529"/>
    <lineage>
        <taxon>Eukaryota</taxon>
        <taxon>Viridiplantae</taxon>
        <taxon>Streptophyta</taxon>
        <taxon>Embryophyta</taxon>
        <taxon>Tracheophyta</taxon>
        <taxon>Spermatophyta</taxon>
        <taxon>Magnoliopsida</taxon>
        <taxon>eudicotyledons</taxon>
        <taxon>Gunneridae</taxon>
        <taxon>Pentapetalae</taxon>
        <taxon>asterids</taxon>
        <taxon>campanulids</taxon>
        <taxon>Asterales</taxon>
        <taxon>Asteraceae</taxon>
        <taxon>Carduoideae</taxon>
        <taxon>Cardueae</taxon>
        <taxon>Centaureinae</taxon>
        <taxon>Centaurea</taxon>
    </lineage>
</organism>
<dbReference type="GO" id="GO:0005975">
    <property type="term" value="P:carbohydrate metabolic process"/>
    <property type="evidence" value="ECO:0007669"/>
    <property type="project" value="InterPro"/>
</dbReference>
<protein>
    <recommendedName>
        <fullName evidence="5">Beta-glucosidase</fullName>
    </recommendedName>
</protein>
<dbReference type="InterPro" id="IPR001360">
    <property type="entry name" value="Glyco_hydro_1"/>
</dbReference>
<evidence type="ECO:0000313" key="3">
    <source>
        <dbReference type="EMBL" id="KAJ9551840.1"/>
    </source>
</evidence>
<dbReference type="AlphaFoldDB" id="A0AA38WGX9"/>
<keyword evidence="4" id="KW-1185">Reference proteome</keyword>
<evidence type="ECO:0008006" key="5">
    <source>
        <dbReference type="Google" id="ProtNLM"/>
    </source>
</evidence>
<sequence length="128" mass="14638">MRSNHKACGVAVRPVGDVDGISFTPGSIRNGDNGFIANDHYHQYLNDIEIVESLGVDAYRFSISWARLLPRGRFGEVNPNGVLFYNKILDNLILRGIKPFVTIYHYDFPQELQDRYGSWLSPLMQYVE</sequence>
<dbReference type="GO" id="GO:0008422">
    <property type="term" value="F:beta-glucosidase activity"/>
    <property type="evidence" value="ECO:0007669"/>
    <property type="project" value="TreeGrafter"/>
</dbReference>
<dbReference type="InterPro" id="IPR017853">
    <property type="entry name" value="GH"/>
</dbReference>
<accession>A0AA38WGX9</accession>
<evidence type="ECO:0000256" key="2">
    <source>
        <dbReference type="RuleBase" id="RU003690"/>
    </source>
</evidence>
<proteinExistence type="inferred from homology"/>
<dbReference type="Gene3D" id="3.20.20.80">
    <property type="entry name" value="Glycosidases"/>
    <property type="match status" value="1"/>
</dbReference>
<evidence type="ECO:0000256" key="1">
    <source>
        <dbReference type="ARBA" id="ARBA00010838"/>
    </source>
</evidence>
<comment type="caution">
    <text evidence="3">The sequence shown here is derived from an EMBL/GenBank/DDBJ whole genome shotgun (WGS) entry which is preliminary data.</text>
</comment>